<evidence type="ECO:0000313" key="2">
    <source>
        <dbReference type="Proteomes" id="UP001589587"/>
    </source>
</evidence>
<sequence>MPSTSVDGYTLTVAGKLTPGQSGELTVDIAGGDEQGSDVQRYEGAYVHVTAIHAQTLAFADLTPLDSDQRGPEFDVPAKLSKSGDWRLFIEFQTGGQLHTAAITIAL</sequence>
<gene>
    <name evidence="1" type="ORF">ACFFQ6_38460</name>
</gene>
<reference evidence="1 2" key="1">
    <citation type="submission" date="2024-09" db="EMBL/GenBank/DDBJ databases">
        <authorList>
            <person name="Sun Q."/>
            <person name="Mori K."/>
        </authorList>
    </citation>
    <scope>NUCLEOTIDE SEQUENCE [LARGE SCALE GENOMIC DNA]</scope>
    <source>
        <strain evidence="1 2">JCM 11411</strain>
    </source>
</reference>
<organism evidence="1 2">
    <name type="scientific">Rhodococcus baikonurensis</name>
    <dbReference type="NCBI Taxonomy" id="172041"/>
    <lineage>
        <taxon>Bacteria</taxon>
        <taxon>Bacillati</taxon>
        <taxon>Actinomycetota</taxon>
        <taxon>Actinomycetes</taxon>
        <taxon>Mycobacteriales</taxon>
        <taxon>Nocardiaceae</taxon>
        <taxon>Rhodococcus</taxon>
        <taxon>Rhodococcus erythropolis group</taxon>
    </lineage>
</organism>
<dbReference type="EMBL" id="JBHMAS010000165">
    <property type="protein sequence ID" value="MFB9785581.1"/>
    <property type="molecule type" value="Genomic_DNA"/>
</dbReference>
<dbReference type="RefSeq" id="WP_134929860.1">
    <property type="nucleotide sequence ID" value="NZ_JBHMAS010000165.1"/>
</dbReference>
<protein>
    <submittedName>
        <fullName evidence="1">Uncharacterized protein</fullName>
    </submittedName>
</protein>
<evidence type="ECO:0000313" key="1">
    <source>
        <dbReference type="EMBL" id="MFB9785581.1"/>
    </source>
</evidence>
<comment type="caution">
    <text evidence="1">The sequence shown here is derived from an EMBL/GenBank/DDBJ whole genome shotgun (WGS) entry which is preliminary data.</text>
</comment>
<accession>A0ABV5XU42</accession>
<proteinExistence type="predicted"/>
<dbReference type="Proteomes" id="UP001589587">
    <property type="component" value="Unassembled WGS sequence"/>
</dbReference>
<name>A0ABV5XU42_9NOCA</name>
<keyword evidence="2" id="KW-1185">Reference proteome</keyword>